<keyword evidence="6" id="KW-1185">Reference proteome</keyword>
<sequence length="569" mass="64427">MEVFSENIRLFTSIIGIYAIIWWCFEHFASLFELIYNSIKPYIKCQCKRTLQMQYGQWAVVTGATSGIGKYYALELAKRGMDVCLISRSEENLISLAHELEKFDVSTKVIVADFSYGASVYNNIELQLKDLDVGILVNNVGTHEDPDHFDKLSHESLWRMINVNVGAITFMSRIVIPKMKIKNKGLILNVSSGSQYQPTPLLALYGATKSYTRSLSIALNRELVNFNVKVHLIIPFYVKTNMTRYLNVPDKGNILSPNAKVYVKSAVKTLGKCTHTSGYWCHSIQFTLFTTLPEFVRVFLTHNFHIVTGATDGIGKCYAFELAKRGMNICLISRTKSKLNGVASEIEKTHKVLTKCIIADFSKGESIYEEINEQLKDVDIGILVNNVGVSSIIPDKFEKMSEQFLWEMINVNIGAVTFMSKLIIPKMKINRRGLILNVSSGGQYTPQPLMAVYVATKCFVRSLTVALNKELSSYNVKAHLLIPSFVRTKAMQFPMICKYGGNIFPDAETYVKGAMITLGKCSHTSGYFYHMIQFTLIDLVPERIRIYFSHIAFKNARQQYLDEQKVKES</sequence>
<dbReference type="PRINTS" id="PR00081">
    <property type="entry name" value="GDHRDH"/>
</dbReference>
<protein>
    <recommendedName>
        <fullName evidence="7">Steroid dehydrogenase</fullName>
    </recommendedName>
</protein>
<proteinExistence type="inferred from homology"/>
<dbReference type="Gene3D" id="3.40.50.720">
    <property type="entry name" value="NAD(P)-binding Rossmann-like Domain"/>
    <property type="match status" value="2"/>
</dbReference>
<keyword evidence="2" id="KW-0521">NADP</keyword>
<dbReference type="Proteomes" id="UP001153620">
    <property type="component" value="Chromosome 2"/>
</dbReference>
<dbReference type="OrthoDB" id="5545019at2759"/>
<name>A0A9N9RRN4_9DIPT</name>
<dbReference type="PANTHER" id="PTHR44889">
    <property type="entry name" value="INACTIVE HYDROXYSTEROID DEHYDROGENASE-LIKE PROTEIN 1"/>
    <property type="match status" value="1"/>
</dbReference>
<organism evidence="5 6">
    <name type="scientific">Chironomus riparius</name>
    <dbReference type="NCBI Taxonomy" id="315576"/>
    <lineage>
        <taxon>Eukaryota</taxon>
        <taxon>Metazoa</taxon>
        <taxon>Ecdysozoa</taxon>
        <taxon>Arthropoda</taxon>
        <taxon>Hexapoda</taxon>
        <taxon>Insecta</taxon>
        <taxon>Pterygota</taxon>
        <taxon>Neoptera</taxon>
        <taxon>Endopterygota</taxon>
        <taxon>Diptera</taxon>
        <taxon>Nematocera</taxon>
        <taxon>Chironomoidea</taxon>
        <taxon>Chironomidae</taxon>
        <taxon>Chironominae</taxon>
        <taxon>Chironomus</taxon>
    </lineage>
</organism>
<dbReference type="InterPro" id="IPR036291">
    <property type="entry name" value="NAD(P)-bd_dom_sf"/>
</dbReference>
<dbReference type="EMBL" id="OU895878">
    <property type="protein sequence ID" value="CAG9801993.1"/>
    <property type="molecule type" value="Genomic_DNA"/>
</dbReference>
<dbReference type="AlphaFoldDB" id="A0A9N9RRN4"/>
<evidence type="ECO:0000313" key="6">
    <source>
        <dbReference type="Proteomes" id="UP001153620"/>
    </source>
</evidence>
<dbReference type="PANTHER" id="PTHR44889:SF1">
    <property type="entry name" value="INACTIVE HYDROXYSTEROID DEHYDROGENASE-LIKE PROTEIN 1"/>
    <property type="match status" value="1"/>
</dbReference>
<evidence type="ECO:0000256" key="4">
    <source>
        <dbReference type="ARBA" id="ARBA00038261"/>
    </source>
</evidence>
<dbReference type="CDD" id="cd05356">
    <property type="entry name" value="17beta-HSD1_like_SDR_c"/>
    <property type="match status" value="2"/>
</dbReference>
<evidence type="ECO:0000256" key="2">
    <source>
        <dbReference type="ARBA" id="ARBA00022857"/>
    </source>
</evidence>
<dbReference type="PRINTS" id="PR00080">
    <property type="entry name" value="SDRFAMILY"/>
</dbReference>
<evidence type="ECO:0000256" key="3">
    <source>
        <dbReference type="ARBA" id="ARBA00023128"/>
    </source>
</evidence>
<dbReference type="InterPro" id="IPR002347">
    <property type="entry name" value="SDR_fam"/>
</dbReference>
<comment type="similarity">
    <text evidence="4">Belongs to the short-chain dehydrogenases/reductases (SDR) family. 17-beta-HSD 3 subfamily.</text>
</comment>
<evidence type="ECO:0000256" key="1">
    <source>
        <dbReference type="ARBA" id="ARBA00004173"/>
    </source>
</evidence>
<reference evidence="5" key="1">
    <citation type="submission" date="2022-01" db="EMBL/GenBank/DDBJ databases">
        <authorList>
            <person name="King R."/>
        </authorList>
    </citation>
    <scope>NUCLEOTIDE SEQUENCE</scope>
</reference>
<accession>A0A9N9RRN4</accession>
<gene>
    <name evidence="5" type="ORF">CHIRRI_LOCUS4910</name>
</gene>
<evidence type="ECO:0000313" key="5">
    <source>
        <dbReference type="EMBL" id="CAG9801993.1"/>
    </source>
</evidence>
<dbReference type="InterPro" id="IPR052149">
    <property type="entry name" value="17-beta-HSD3-like"/>
</dbReference>
<dbReference type="SUPFAM" id="SSF51735">
    <property type="entry name" value="NAD(P)-binding Rossmann-fold domains"/>
    <property type="match status" value="2"/>
</dbReference>
<dbReference type="FunFam" id="3.40.50.720:FF:000137">
    <property type="entry name" value="Hydroxysteroid (17-beta) dehydrogenase 3"/>
    <property type="match status" value="2"/>
</dbReference>
<evidence type="ECO:0008006" key="7">
    <source>
        <dbReference type="Google" id="ProtNLM"/>
    </source>
</evidence>
<dbReference type="Pfam" id="PF00106">
    <property type="entry name" value="adh_short"/>
    <property type="match status" value="2"/>
</dbReference>
<dbReference type="GO" id="GO:0005739">
    <property type="term" value="C:mitochondrion"/>
    <property type="evidence" value="ECO:0007669"/>
    <property type="project" value="UniProtKB-SubCell"/>
</dbReference>
<reference evidence="5" key="2">
    <citation type="submission" date="2022-10" db="EMBL/GenBank/DDBJ databases">
        <authorList>
            <consortium name="ENA_rothamsted_submissions"/>
            <consortium name="culmorum"/>
            <person name="King R."/>
        </authorList>
    </citation>
    <scope>NUCLEOTIDE SEQUENCE</scope>
</reference>
<keyword evidence="3" id="KW-0496">Mitochondrion</keyword>
<comment type="subcellular location">
    <subcellularLocation>
        <location evidence="1">Mitochondrion</location>
    </subcellularLocation>
</comment>